<keyword evidence="3" id="KW-0159">Chromosome partition</keyword>
<dbReference type="InterPro" id="IPR050206">
    <property type="entry name" value="FtsK/SpoIIIE/SftA"/>
</dbReference>
<feature type="region of interest" description="Disordered" evidence="7">
    <location>
        <begin position="50"/>
        <end position="307"/>
    </location>
</feature>
<evidence type="ECO:0000256" key="4">
    <source>
        <dbReference type="ARBA" id="ARBA00022840"/>
    </source>
</evidence>
<dbReference type="GO" id="GO:0003677">
    <property type="term" value="F:DNA binding"/>
    <property type="evidence" value="ECO:0007669"/>
    <property type="project" value="UniProtKB-KW"/>
</dbReference>
<keyword evidence="2 6" id="KW-0547">Nucleotide-binding</keyword>
<dbReference type="Gene3D" id="1.10.10.10">
    <property type="entry name" value="Winged helix-like DNA-binding domain superfamily/Winged helix DNA-binding domain"/>
    <property type="match status" value="1"/>
</dbReference>
<proteinExistence type="inferred from homology"/>
<feature type="region of interest" description="Disordered" evidence="7">
    <location>
        <begin position="321"/>
        <end position="569"/>
    </location>
</feature>
<dbReference type="Pfam" id="PF01580">
    <property type="entry name" value="FtsK_SpoIIIE"/>
    <property type="match status" value="1"/>
</dbReference>
<evidence type="ECO:0000256" key="3">
    <source>
        <dbReference type="ARBA" id="ARBA00022829"/>
    </source>
</evidence>
<dbReference type="Gene3D" id="3.40.50.300">
    <property type="entry name" value="P-loop containing nucleotide triphosphate hydrolases"/>
    <property type="match status" value="1"/>
</dbReference>
<comment type="similarity">
    <text evidence="1">Belongs to the FtsK/SpoIIIE/SftA family.</text>
</comment>
<dbReference type="InterPro" id="IPR036390">
    <property type="entry name" value="WH_DNA-bd_sf"/>
</dbReference>
<protein>
    <submittedName>
        <fullName evidence="9">DNA segregation ATPase FtsK/SpoIIIE, S-DNA-T family</fullName>
    </submittedName>
</protein>
<feature type="compositionally biased region" description="Basic and acidic residues" evidence="7">
    <location>
        <begin position="194"/>
        <end position="204"/>
    </location>
</feature>
<feature type="binding site" evidence="6">
    <location>
        <begin position="705"/>
        <end position="712"/>
    </location>
    <ligand>
        <name>ATP</name>
        <dbReference type="ChEBI" id="CHEBI:30616"/>
    </ligand>
</feature>
<dbReference type="SMART" id="SM00843">
    <property type="entry name" value="Ftsk_gamma"/>
    <property type="match status" value="1"/>
</dbReference>
<feature type="compositionally biased region" description="Basic and acidic residues" evidence="7">
    <location>
        <begin position="265"/>
        <end position="278"/>
    </location>
</feature>
<dbReference type="PANTHER" id="PTHR22683:SF42">
    <property type="entry name" value="DNA TRANSLOCASE SFTA"/>
    <property type="match status" value="1"/>
</dbReference>
<feature type="compositionally biased region" description="Basic and acidic residues" evidence="7">
    <location>
        <begin position="1017"/>
        <end position="1028"/>
    </location>
</feature>
<feature type="region of interest" description="Disordered" evidence="7">
    <location>
        <begin position="999"/>
        <end position="1028"/>
    </location>
</feature>
<reference evidence="10" key="1">
    <citation type="submission" date="2017-01" db="EMBL/GenBank/DDBJ databases">
        <authorList>
            <person name="Varghese N."/>
            <person name="Submissions S."/>
        </authorList>
    </citation>
    <scope>NUCLEOTIDE SEQUENCE [LARGE SCALE GENOMIC DNA]</scope>
    <source>
        <strain evidence="10">MNA4</strain>
    </source>
</reference>
<keyword evidence="5" id="KW-0238">DNA-binding</keyword>
<dbReference type="InterPro" id="IPR036388">
    <property type="entry name" value="WH-like_DNA-bd_sf"/>
</dbReference>
<evidence type="ECO:0000259" key="8">
    <source>
        <dbReference type="PROSITE" id="PS50901"/>
    </source>
</evidence>
<evidence type="ECO:0000256" key="6">
    <source>
        <dbReference type="PROSITE-ProRule" id="PRU00289"/>
    </source>
</evidence>
<dbReference type="STRING" id="550447.SAMN05428946_1825"/>
<dbReference type="InterPro" id="IPR027417">
    <property type="entry name" value="P-loop_NTPase"/>
</dbReference>
<evidence type="ECO:0000256" key="5">
    <source>
        <dbReference type="ARBA" id="ARBA00023125"/>
    </source>
</evidence>
<feature type="compositionally biased region" description="Polar residues" evidence="7">
    <location>
        <begin position="387"/>
        <end position="398"/>
    </location>
</feature>
<name>A0A1U7PR28_9BACI</name>
<dbReference type="PROSITE" id="PS50901">
    <property type="entry name" value="FTSK"/>
    <property type="match status" value="1"/>
</dbReference>
<feature type="compositionally biased region" description="Low complexity" evidence="7">
    <location>
        <begin position="447"/>
        <end position="459"/>
    </location>
</feature>
<dbReference type="PANTHER" id="PTHR22683">
    <property type="entry name" value="SPORULATION PROTEIN RELATED"/>
    <property type="match status" value="1"/>
</dbReference>
<dbReference type="AlphaFoldDB" id="A0A1U7PR28"/>
<dbReference type="InterPro" id="IPR041027">
    <property type="entry name" value="FtsK_alpha"/>
</dbReference>
<dbReference type="SUPFAM" id="SSF46785">
    <property type="entry name" value="Winged helix' DNA-binding domain"/>
    <property type="match status" value="1"/>
</dbReference>
<evidence type="ECO:0000256" key="2">
    <source>
        <dbReference type="ARBA" id="ARBA00022741"/>
    </source>
</evidence>
<feature type="compositionally biased region" description="Basic and acidic residues" evidence="7">
    <location>
        <begin position="340"/>
        <end position="350"/>
    </location>
</feature>
<dbReference type="InterPro" id="IPR002543">
    <property type="entry name" value="FtsK_dom"/>
</dbReference>
<evidence type="ECO:0000313" key="9">
    <source>
        <dbReference type="EMBL" id="SIT85417.1"/>
    </source>
</evidence>
<dbReference type="EMBL" id="FTPL01000002">
    <property type="protein sequence ID" value="SIT85417.1"/>
    <property type="molecule type" value="Genomic_DNA"/>
</dbReference>
<dbReference type="GO" id="GO:0007059">
    <property type="term" value="P:chromosome segregation"/>
    <property type="evidence" value="ECO:0007669"/>
    <property type="project" value="UniProtKB-KW"/>
</dbReference>
<organism evidence="9 10">
    <name type="scientific">Edaphobacillus lindanitolerans</name>
    <dbReference type="NCBI Taxonomy" id="550447"/>
    <lineage>
        <taxon>Bacteria</taxon>
        <taxon>Bacillati</taxon>
        <taxon>Bacillota</taxon>
        <taxon>Bacilli</taxon>
        <taxon>Bacillales</taxon>
        <taxon>Bacillaceae</taxon>
        <taxon>Edaphobacillus</taxon>
    </lineage>
</organism>
<dbReference type="Gene3D" id="3.30.980.40">
    <property type="match status" value="1"/>
</dbReference>
<keyword evidence="10" id="KW-1185">Reference proteome</keyword>
<keyword evidence="4 6" id="KW-0067">ATP-binding</keyword>
<feature type="compositionally biased region" description="Basic and acidic residues" evidence="7">
    <location>
        <begin position="236"/>
        <end position="255"/>
    </location>
</feature>
<feature type="compositionally biased region" description="Basic and acidic residues" evidence="7">
    <location>
        <begin position="125"/>
        <end position="151"/>
    </location>
</feature>
<dbReference type="SMART" id="SM00382">
    <property type="entry name" value="AAA"/>
    <property type="match status" value="1"/>
</dbReference>
<sequence>MFLNWFKRLFLKNDDNPETIETVGYIEDENQEQPVTGRRSKFRFPLISDEEADVLEERQDNPAPPAQEEWSDSGQTGGISEYKPGPLGVTDTDRRRFRNGMPAGTFMARQQEADAWAPRQPIRKPAADRSDDHFGPAEPLKPRRLLDERPKPPTRTRGFQPTEVPSPVYGFGRRPEQKREKAPSPAAKAPETGLAERLREREETTINETDTIGTQTSQVRVREPRSLETQATRTATPHDRERTVNSPRPSDRATEPVRTIGTEPADEKGKTADNEAKPVQEPLRPTEEMPEAVHSTEQAETPAEPVGSVEAVKPVGTVAGPGAEVQQAPASEVIVPADSAEEKPETDRKGRSSGTPFNVVMLKSDRERLEKLDALKGIRRRPAATPGTGSAHNRTTSIPAPAGPERQMELPASEPAADVSGIRTSRVNEPKMKPSGSNIAESVASKPAPAVETAAAEPAQVHEPAASEPEHVAETATEPAYIRETTSSEPVLHPESATAEPVHVPEPAVSEPSSAVETAAPAPDSVRETTAVQAEGTEPATDGIEEPEEDLPYYMTPGLDFLNPPAEKGEDTEWMEQQAATLEEALSYFSVKAKVIGIVQGPAVTQFELTVGHGTKVSKIRNLQDDLKLALAARDIRIQAPIPGKSSIGIEIPNRISRPVRISELIGADVFRESDSPLEAVLGLDLSGRPTTVDLRKMPHGLIAGATGSGKSVCINSILTSLLYKASPDELRMLLIDPKMVELAPYNRIPHLVSPVITDVKAANAALKWAVEEMERRYELFVHAGVRDIVRFNRKAEEHREFGRKLPYLLIVIDELADLMMAAPAEVEESICRIAQKARACGIHLIIATQRPSVDVITGLIKANIPARIAFSVSSQVDSRTIIDVQGAERLLGRGDMLYLGNGMPAPVRLQGTFVTDDEIERVTDFVRRSGEPDYLFRQEELLRETEAHEAEDPLFGEACSFIIQAGSASTSMLQRKFSIGYNRAARLIDMLEERGYVSPQKGSKPRDVYLTDAGEAPERQDGPAHTI</sequence>
<dbReference type="Pfam" id="PF17854">
    <property type="entry name" value="FtsK_alpha"/>
    <property type="match status" value="1"/>
</dbReference>
<dbReference type="Proteomes" id="UP000187550">
    <property type="component" value="Unassembled WGS sequence"/>
</dbReference>
<accession>A0A1U7PR28</accession>
<feature type="compositionally biased region" description="Basic and acidic residues" evidence="7">
    <location>
        <begin position="363"/>
        <end position="376"/>
    </location>
</feature>
<evidence type="ECO:0000256" key="7">
    <source>
        <dbReference type="SAM" id="MobiDB-lite"/>
    </source>
</evidence>
<feature type="domain" description="FtsK" evidence="8">
    <location>
        <begin position="688"/>
        <end position="880"/>
    </location>
</feature>
<evidence type="ECO:0000256" key="1">
    <source>
        <dbReference type="ARBA" id="ARBA00006474"/>
    </source>
</evidence>
<feature type="compositionally biased region" description="Basic and acidic residues" evidence="7">
    <location>
        <begin position="173"/>
        <end position="182"/>
    </location>
</feature>
<gene>
    <name evidence="9" type="ORF">SAMN05428946_1825</name>
</gene>
<dbReference type="InterPro" id="IPR003593">
    <property type="entry name" value="AAA+_ATPase"/>
</dbReference>
<feature type="compositionally biased region" description="Low complexity" evidence="7">
    <location>
        <begin position="183"/>
        <end position="193"/>
    </location>
</feature>
<dbReference type="InterPro" id="IPR018541">
    <property type="entry name" value="Ftsk_gamma"/>
</dbReference>
<dbReference type="SUPFAM" id="SSF52540">
    <property type="entry name" value="P-loop containing nucleoside triphosphate hydrolases"/>
    <property type="match status" value="1"/>
</dbReference>
<evidence type="ECO:0000313" key="10">
    <source>
        <dbReference type="Proteomes" id="UP000187550"/>
    </source>
</evidence>
<dbReference type="GO" id="GO:0005524">
    <property type="term" value="F:ATP binding"/>
    <property type="evidence" value="ECO:0007669"/>
    <property type="project" value="UniProtKB-UniRule"/>
</dbReference>
<dbReference type="Pfam" id="PF09397">
    <property type="entry name" value="FtsK_gamma"/>
    <property type="match status" value="1"/>
</dbReference>